<protein>
    <submittedName>
        <fullName evidence="1">CARNS1 protein</fullName>
    </submittedName>
</protein>
<keyword evidence="2" id="KW-1185">Reference proteome</keyword>
<evidence type="ECO:0000313" key="2">
    <source>
        <dbReference type="Proteomes" id="UP000649617"/>
    </source>
</evidence>
<gene>
    <name evidence="1" type="primary">CARNS1</name>
    <name evidence="1" type="ORF">SPIL2461_LOCUS21949</name>
</gene>
<reference evidence="1" key="1">
    <citation type="submission" date="2021-02" db="EMBL/GenBank/DDBJ databases">
        <authorList>
            <person name="Dougan E. K."/>
            <person name="Rhodes N."/>
            <person name="Thang M."/>
            <person name="Chan C."/>
        </authorList>
    </citation>
    <scope>NUCLEOTIDE SEQUENCE</scope>
</reference>
<accession>A0A812XX89</accession>
<feature type="non-terminal residue" evidence="1">
    <location>
        <position position="1"/>
    </location>
</feature>
<name>A0A812XX89_SYMPI</name>
<comment type="caution">
    <text evidence="1">The sequence shown here is derived from an EMBL/GenBank/DDBJ whole genome shotgun (WGS) entry which is preliminary data.</text>
</comment>
<feature type="non-terminal residue" evidence="1">
    <location>
        <position position="81"/>
    </location>
</feature>
<sequence>AWPDGSREEAWEQLLDAVKSNGVKVLVGTQITCDEQDDDRDWRLVKELLQKLGRDHVMGVAVGNELELLQFKKGIDMTCVR</sequence>
<dbReference type="AlphaFoldDB" id="A0A812XX89"/>
<dbReference type="EMBL" id="CAJNIZ010046743">
    <property type="protein sequence ID" value="CAE7755535.1"/>
    <property type="molecule type" value="Genomic_DNA"/>
</dbReference>
<dbReference type="Proteomes" id="UP000649617">
    <property type="component" value="Unassembled WGS sequence"/>
</dbReference>
<organism evidence="1 2">
    <name type="scientific">Symbiodinium pilosum</name>
    <name type="common">Dinoflagellate</name>
    <dbReference type="NCBI Taxonomy" id="2952"/>
    <lineage>
        <taxon>Eukaryota</taxon>
        <taxon>Sar</taxon>
        <taxon>Alveolata</taxon>
        <taxon>Dinophyceae</taxon>
        <taxon>Suessiales</taxon>
        <taxon>Symbiodiniaceae</taxon>
        <taxon>Symbiodinium</taxon>
    </lineage>
</organism>
<proteinExistence type="predicted"/>
<evidence type="ECO:0000313" key="1">
    <source>
        <dbReference type="EMBL" id="CAE7755535.1"/>
    </source>
</evidence>